<keyword evidence="2" id="KW-0805">Transcription regulation</keyword>
<dbReference type="PROSITE" id="PS50217">
    <property type="entry name" value="BZIP"/>
    <property type="match status" value="1"/>
</dbReference>
<dbReference type="InterPro" id="IPR051027">
    <property type="entry name" value="bZIP_transcription_factors"/>
</dbReference>
<keyword evidence="3" id="KW-0804">Transcription</keyword>
<dbReference type="Proteomes" id="UP000177622">
    <property type="component" value="Unassembled WGS sequence"/>
</dbReference>
<dbReference type="PANTHER" id="PTHR19304">
    <property type="entry name" value="CYCLIC-AMP RESPONSE ELEMENT BINDING PROTEIN"/>
    <property type="match status" value="1"/>
</dbReference>
<evidence type="ECO:0000256" key="2">
    <source>
        <dbReference type="ARBA" id="ARBA00023015"/>
    </source>
</evidence>
<dbReference type="SUPFAM" id="SSF57959">
    <property type="entry name" value="Leucine zipper domain"/>
    <property type="match status" value="1"/>
</dbReference>
<dbReference type="SMART" id="SM00338">
    <property type="entry name" value="BRLZ"/>
    <property type="match status" value="1"/>
</dbReference>
<dbReference type="GO" id="GO:0003700">
    <property type="term" value="F:DNA-binding transcription factor activity"/>
    <property type="evidence" value="ECO:0007669"/>
    <property type="project" value="InterPro"/>
</dbReference>
<proteinExistence type="predicted"/>
<dbReference type="CDD" id="cd14687">
    <property type="entry name" value="bZIP_ATF2"/>
    <property type="match status" value="1"/>
</dbReference>
<feature type="region of interest" description="Disordered" evidence="5">
    <location>
        <begin position="1"/>
        <end position="37"/>
    </location>
</feature>
<evidence type="ECO:0000256" key="4">
    <source>
        <dbReference type="ARBA" id="ARBA00023242"/>
    </source>
</evidence>
<dbReference type="Pfam" id="PF00170">
    <property type="entry name" value="bZIP_1"/>
    <property type="match status" value="1"/>
</dbReference>
<dbReference type="GeneID" id="34581932"/>
<dbReference type="RefSeq" id="XP_022482947.1">
    <property type="nucleotide sequence ID" value="XM_022637198.1"/>
</dbReference>
<organism evidence="7 8">
    <name type="scientific">Penicillium arizonense</name>
    <dbReference type="NCBI Taxonomy" id="1835702"/>
    <lineage>
        <taxon>Eukaryota</taxon>
        <taxon>Fungi</taxon>
        <taxon>Dikarya</taxon>
        <taxon>Ascomycota</taxon>
        <taxon>Pezizomycotina</taxon>
        <taxon>Eurotiomycetes</taxon>
        <taxon>Eurotiomycetidae</taxon>
        <taxon>Eurotiales</taxon>
        <taxon>Aspergillaceae</taxon>
        <taxon>Penicillium</taxon>
    </lineage>
</organism>
<evidence type="ECO:0000313" key="7">
    <source>
        <dbReference type="EMBL" id="OGE47488.1"/>
    </source>
</evidence>
<dbReference type="PROSITE" id="PS00036">
    <property type="entry name" value="BZIP_BASIC"/>
    <property type="match status" value="1"/>
</dbReference>
<evidence type="ECO:0000256" key="1">
    <source>
        <dbReference type="ARBA" id="ARBA00004123"/>
    </source>
</evidence>
<keyword evidence="4" id="KW-0539">Nucleus</keyword>
<reference evidence="7 8" key="1">
    <citation type="journal article" date="2016" name="Sci. Rep.">
        <title>Penicillium arizonense, a new, genome sequenced fungal species, reveals a high chemical diversity in secreted metabolites.</title>
        <authorList>
            <person name="Grijseels S."/>
            <person name="Nielsen J.C."/>
            <person name="Randelovic M."/>
            <person name="Nielsen J."/>
            <person name="Nielsen K.F."/>
            <person name="Workman M."/>
            <person name="Frisvad J.C."/>
        </authorList>
    </citation>
    <scope>NUCLEOTIDE SEQUENCE [LARGE SCALE GENOMIC DNA]</scope>
    <source>
        <strain evidence="7 8">CBS 141311</strain>
    </source>
</reference>
<dbReference type="GO" id="GO:0005634">
    <property type="term" value="C:nucleus"/>
    <property type="evidence" value="ECO:0007669"/>
    <property type="project" value="UniProtKB-SubCell"/>
</dbReference>
<dbReference type="InterPro" id="IPR046347">
    <property type="entry name" value="bZIP_sf"/>
</dbReference>
<dbReference type="InterPro" id="IPR004827">
    <property type="entry name" value="bZIP"/>
</dbReference>
<feature type="compositionally biased region" description="Polar residues" evidence="5">
    <location>
        <begin position="1"/>
        <end position="10"/>
    </location>
</feature>
<gene>
    <name evidence="7" type="ORF">PENARI_c043G03605</name>
</gene>
<protein>
    <recommendedName>
        <fullName evidence="6">BZIP domain-containing protein</fullName>
    </recommendedName>
</protein>
<accession>A0A1F5L2M0</accession>
<dbReference type="EMBL" id="LXJU01000043">
    <property type="protein sequence ID" value="OGE47488.1"/>
    <property type="molecule type" value="Genomic_DNA"/>
</dbReference>
<dbReference type="AlphaFoldDB" id="A0A1F5L2M0"/>
<evidence type="ECO:0000259" key="6">
    <source>
        <dbReference type="PROSITE" id="PS50217"/>
    </source>
</evidence>
<name>A0A1F5L2M0_PENAI</name>
<comment type="subcellular location">
    <subcellularLocation>
        <location evidence="1">Nucleus</location>
    </subcellularLocation>
</comment>
<comment type="caution">
    <text evidence="7">The sequence shown here is derived from an EMBL/GenBank/DDBJ whole genome shotgun (WGS) entry which is preliminary data.</text>
</comment>
<sequence length="172" mass="19883">MRSARRNTTGDPDRAKHLERNRIAASRCRERKKREHKQIERRLSDETEKKELLLAQLNCLKEEVWDLKNSIFQHAECEDHQINLQLAKMTQTVLNNQPMQEPSMSPTFSNWSYSDESVAVDGANNSMIDTGAYPGCDWTLLPKVTDDLVPYDANEANYSVFDNFIDAENLYT</sequence>
<dbReference type="STRING" id="1835702.A0A1F5L2M0"/>
<evidence type="ECO:0000256" key="3">
    <source>
        <dbReference type="ARBA" id="ARBA00023163"/>
    </source>
</evidence>
<feature type="domain" description="BZIP" evidence="6">
    <location>
        <begin position="11"/>
        <end position="74"/>
    </location>
</feature>
<evidence type="ECO:0000256" key="5">
    <source>
        <dbReference type="SAM" id="MobiDB-lite"/>
    </source>
</evidence>
<evidence type="ECO:0000313" key="8">
    <source>
        <dbReference type="Proteomes" id="UP000177622"/>
    </source>
</evidence>
<keyword evidence="8" id="KW-1185">Reference proteome</keyword>
<dbReference type="Gene3D" id="1.20.5.170">
    <property type="match status" value="1"/>
</dbReference>
<dbReference type="OrthoDB" id="295274at2759"/>
<feature type="compositionally biased region" description="Basic and acidic residues" evidence="5">
    <location>
        <begin position="11"/>
        <end position="22"/>
    </location>
</feature>